<name>A0A2U1LWQ4_ARTAN</name>
<dbReference type="NCBIfam" id="TIGR00756">
    <property type="entry name" value="PPR"/>
    <property type="match status" value="2"/>
</dbReference>
<reference evidence="3 4" key="1">
    <citation type="journal article" date="2018" name="Mol. Plant">
        <title>The genome of Artemisia annua provides insight into the evolution of Asteraceae family and artemisinin biosynthesis.</title>
        <authorList>
            <person name="Shen Q."/>
            <person name="Zhang L."/>
            <person name="Liao Z."/>
            <person name="Wang S."/>
            <person name="Yan T."/>
            <person name="Shi P."/>
            <person name="Liu M."/>
            <person name="Fu X."/>
            <person name="Pan Q."/>
            <person name="Wang Y."/>
            <person name="Lv Z."/>
            <person name="Lu X."/>
            <person name="Zhang F."/>
            <person name="Jiang W."/>
            <person name="Ma Y."/>
            <person name="Chen M."/>
            <person name="Hao X."/>
            <person name="Li L."/>
            <person name="Tang Y."/>
            <person name="Lv G."/>
            <person name="Zhou Y."/>
            <person name="Sun X."/>
            <person name="Brodelius P.E."/>
            <person name="Rose J.K.C."/>
            <person name="Tang K."/>
        </authorList>
    </citation>
    <scope>NUCLEOTIDE SEQUENCE [LARGE SCALE GENOMIC DNA]</scope>
    <source>
        <strain evidence="4">cv. Huhao1</strain>
        <tissue evidence="3">Leaf</tissue>
    </source>
</reference>
<dbReference type="Pfam" id="PF13041">
    <property type="entry name" value="PPR_2"/>
    <property type="match status" value="1"/>
</dbReference>
<dbReference type="AlphaFoldDB" id="A0A2U1LWQ4"/>
<organism evidence="3 4">
    <name type="scientific">Artemisia annua</name>
    <name type="common">Sweet wormwood</name>
    <dbReference type="NCBI Taxonomy" id="35608"/>
    <lineage>
        <taxon>Eukaryota</taxon>
        <taxon>Viridiplantae</taxon>
        <taxon>Streptophyta</taxon>
        <taxon>Embryophyta</taxon>
        <taxon>Tracheophyta</taxon>
        <taxon>Spermatophyta</taxon>
        <taxon>Magnoliopsida</taxon>
        <taxon>eudicotyledons</taxon>
        <taxon>Gunneridae</taxon>
        <taxon>Pentapetalae</taxon>
        <taxon>asterids</taxon>
        <taxon>campanulids</taxon>
        <taxon>Asterales</taxon>
        <taxon>Asteraceae</taxon>
        <taxon>Asteroideae</taxon>
        <taxon>Anthemideae</taxon>
        <taxon>Artemisiinae</taxon>
        <taxon>Artemisia</taxon>
    </lineage>
</organism>
<accession>A0A2U1LWQ4</accession>
<evidence type="ECO:0000256" key="1">
    <source>
        <dbReference type="ARBA" id="ARBA00022737"/>
    </source>
</evidence>
<protein>
    <submittedName>
        <fullName evidence="3">Pentatricopeptide repeat-containing protein</fullName>
    </submittedName>
</protein>
<dbReference type="Gene3D" id="1.25.40.10">
    <property type="entry name" value="Tetratricopeptide repeat domain"/>
    <property type="match status" value="1"/>
</dbReference>
<dbReference type="Proteomes" id="UP000245207">
    <property type="component" value="Unassembled WGS sequence"/>
</dbReference>
<dbReference type="InterPro" id="IPR011990">
    <property type="entry name" value="TPR-like_helical_dom_sf"/>
</dbReference>
<dbReference type="PANTHER" id="PTHR47926">
    <property type="entry name" value="PENTATRICOPEPTIDE REPEAT-CONTAINING PROTEIN"/>
    <property type="match status" value="1"/>
</dbReference>
<gene>
    <name evidence="3" type="ORF">CTI12_AA443230</name>
</gene>
<feature type="repeat" description="PPR" evidence="2">
    <location>
        <begin position="22"/>
        <end position="56"/>
    </location>
</feature>
<dbReference type="OrthoDB" id="185373at2759"/>
<dbReference type="InterPro" id="IPR046960">
    <property type="entry name" value="PPR_At4g14850-like_plant"/>
</dbReference>
<dbReference type="FunFam" id="1.25.40.10:FF:000031">
    <property type="entry name" value="Pentatricopeptide repeat-containing protein mitochondrial"/>
    <property type="match status" value="1"/>
</dbReference>
<keyword evidence="4" id="KW-1185">Reference proteome</keyword>
<evidence type="ECO:0000313" key="4">
    <source>
        <dbReference type="Proteomes" id="UP000245207"/>
    </source>
</evidence>
<proteinExistence type="predicted"/>
<evidence type="ECO:0000313" key="3">
    <source>
        <dbReference type="EMBL" id="PWA53417.1"/>
    </source>
</evidence>
<dbReference type="GO" id="GO:0009451">
    <property type="term" value="P:RNA modification"/>
    <property type="evidence" value="ECO:0007669"/>
    <property type="project" value="InterPro"/>
</dbReference>
<comment type="caution">
    <text evidence="3">The sequence shown here is derived from an EMBL/GenBank/DDBJ whole genome shotgun (WGS) entry which is preliminary data.</text>
</comment>
<dbReference type="PROSITE" id="PS51375">
    <property type="entry name" value="PPR"/>
    <property type="match status" value="1"/>
</dbReference>
<keyword evidence="1" id="KW-0677">Repeat</keyword>
<dbReference type="Pfam" id="PF01535">
    <property type="entry name" value="PPR"/>
    <property type="match status" value="1"/>
</dbReference>
<dbReference type="STRING" id="35608.A0A2U1LWQ4"/>
<evidence type="ECO:0000256" key="2">
    <source>
        <dbReference type="PROSITE-ProRule" id="PRU00708"/>
    </source>
</evidence>
<sequence>MYAKCGSLKDAHIAFKNIKVKDLCSYNTVIKGYGMHGHGETAFKIFKQLTHDRYNPDEVTFVPLLSACSHTGLVIEGRKLFNQMKTEFGIEPKIEHYACMVDLFGRAGLFQEASEVAKRMPIDQCMRVGRSFELE</sequence>
<dbReference type="EMBL" id="PKPP01007424">
    <property type="protein sequence ID" value="PWA53417.1"/>
    <property type="molecule type" value="Genomic_DNA"/>
</dbReference>
<dbReference type="GO" id="GO:0003723">
    <property type="term" value="F:RNA binding"/>
    <property type="evidence" value="ECO:0007669"/>
    <property type="project" value="InterPro"/>
</dbReference>
<dbReference type="InterPro" id="IPR002885">
    <property type="entry name" value="PPR_rpt"/>
</dbReference>